<evidence type="ECO:0000256" key="13">
    <source>
        <dbReference type="ARBA" id="ARBA00047899"/>
    </source>
</evidence>
<reference evidence="18 19" key="1">
    <citation type="journal article" date="2009" name="Nature">
        <title>The Sorghum bicolor genome and the diversification of grasses.</title>
        <authorList>
            <person name="Paterson A.H."/>
            <person name="Bowers J.E."/>
            <person name="Bruggmann R."/>
            <person name="Dubchak I."/>
            <person name="Grimwood J."/>
            <person name="Gundlach H."/>
            <person name="Haberer G."/>
            <person name="Hellsten U."/>
            <person name="Mitros T."/>
            <person name="Poliakov A."/>
            <person name="Schmutz J."/>
            <person name="Spannagl M."/>
            <person name="Tang H."/>
            <person name="Wang X."/>
            <person name="Wicker T."/>
            <person name="Bharti A.K."/>
            <person name="Chapman J."/>
            <person name="Feltus F.A."/>
            <person name="Gowik U."/>
            <person name="Grigoriev I.V."/>
            <person name="Lyons E."/>
            <person name="Maher C.A."/>
            <person name="Martis M."/>
            <person name="Narechania A."/>
            <person name="Otillar R.P."/>
            <person name="Penning B.W."/>
            <person name="Salamov A.A."/>
            <person name="Wang Y."/>
            <person name="Zhang L."/>
            <person name="Carpita N.C."/>
            <person name="Freeling M."/>
            <person name="Gingle A.R."/>
            <person name="Hash C.T."/>
            <person name="Keller B."/>
            <person name="Klein P."/>
            <person name="Kresovich S."/>
            <person name="McCann M.C."/>
            <person name="Ming R."/>
            <person name="Peterson D.G."/>
            <person name="Mehboob-ur-Rahman"/>
            <person name="Ware D."/>
            <person name="Westhoff P."/>
            <person name="Mayer K.F."/>
            <person name="Messing J."/>
            <person name="Rokhsar D.S."/>
        </authorList>
    </citation>
    <scope>NUCLEOTIDE SEQUENCE [LARGE SCALE GENOMIC DNA]</scope>
    <source>
        <strain evidence="19">cv. BTx623</strain>
    </source>
</reference>
<keyword evidence="9" id="KW-0611">Plant defense</keyword>
<keyword evidence="3" id="KW-0723">Serine/threonine-protein kinase</keyword>
<evidence type="ECO:0000256" key="2">
    <source>
        <dbReference type="ARBA" id="ARBA00012513"/>
    </source>
</evidence>
<dbReference type="Gramene" id="KXG22880">
    <property type="protein sequence ID" value="KXG22880"/>
    <property type="gene ID" value="SORBI_3008G021400"/>
</dbReference>
<comment type="catalytic activity">
    <reaction evidence="14">
        <text>L-seryl-[protein] + ATP = O-phospho-L-seryl-[protein] + ADP + H(+)</text>
        <dbReference type="Rhea" id="RHEA:17989"/>
        <dbReference type="Rhea" id="RHEA-COMP:9863"/>
        <dbReference type="Rhea" id="RHEA-COMP:11604"/>
        <dbReference type="ChEBI" id="CHEBI:15378"/>
        <dbReference type="ChEBI" id="CHEBI:29999"/>
        <dbReference type="ChEBI" id="CHEBI:30616"/>
        <dbReference type="ChEBI" id="CHEBI:83421"/>
        <dbReference type="ChEBI" id="CHEBI:456216"/>
        <dbReference type="EC" id="2.7.11.1"/>
    </reaction>
</comment>
<evidence type="ECO:0000256" key="7">
    <source>
        <dbReference type="ARBA" id="ARBA00022741"/>
    </source>
</evidence>
<evidence type="ECO:0000256" key="10">
    <source>
        <dbReference type="ARBA" id="ARBA00022840"/>
    </source>
</evidence>
<feature type="domain" description="Protein kinase" evidence="16">
    <location>
        <begin position="27"/>
        <end position="318"/>
    </location>
</feature>
<dbReference type="Pfam" id="PF00069">
    <property type="entry name" value="Pkinase"/>
    <property type="match status" value="1"/>
</dbReference>
<dbReference type="Gene3D" id="3.40.30.10">
    <property type="entry name" value="Glutaredoxin"/>
    <property type="match status" value="2"/>
</dbReference>
<dbReference type="EC" id="2.7.11.1" evidence="2"/>
<keyword evidence="8" id="KW-0418">Kinase</keyword>
<evidence type="ECO:0000256" key="4">
    <source>
        <dbReference type="ARBA" id="ARBA00022679"/>
    </source>
</evidence>
<dbReference type="EMBL" id="CM000767">
    <property type="protein sequence ID" value="KXG22880.1"/>
    <property type="molecule type" value="Genomic_DNA"/>
</dbReference>
<dbReference type="Gene3D" id="3.80.10.10">
    <property type="entry name" value="Ribonuclease Inhibitor"/>
    <property type="match status" value="1"/>
</dbReference>
<dbReference type="Gene3D" id="1.10.10.10">
    <property type="entry name" value="Winged helix-like DNA-binding domain superfamily/Winged helix DNA-binding domain"/>
    <property type="match status" value="1"/>
</dbReference>
<dbReference type="InterPro" id="IPR008271">
    <property type="entry name" value="Ser/Thr_kinase_AS"/>
</dbReference>
<evidence type="ECO:0000256" key="9">
    <source>
        <dbReference type="ARBA" id="ARBA00022821"/>
    </source>
</evidence>
<dbReference type="InterPro" id="IPR036249">
    <property type="entry name" value="Thioredoxin-like_sf"/>
</dbReference>
<dbReference type="GO" id="GO:0005524">
    <property type="term" value="F:ATP binding"/>
    <property type="evidence" value="ECO:0007669"/>
    <property type="project" value="UniProtKB-UniRule"/>
</dbReference>
<evidence type="ECO:0000313" key="18">
    <source>
        <dbReference type="EMBL" id="KXG22880.1"/>
    </source>
</evidence>
<dbReference type="InterPro" id="IPR036388">
    <property type="entry name" value="WH-like_DNA-bd_sf"/>
</dbReference>
<keyword evidence="19" id="KW-1185">Reference proteome</keyword>
<feature type="binding site" evidence="15">
    <location>
        <position position="55"/>
    </location>
    <ligand>
        <name>ATP</name>
        <dbReference type="ChEBI" id="CHEBI:30616"/>
    </ligand>
</feature>
<dbReference type="GO" id="GO:0005886">
    <property type="term" value="C:plasma membrane"/>
    <property type="evidence" value="ECO:0007669"/>
    <property type="project" value="UniProtKB-SubCell"/>
</dbReference>
<dbReference type="PROSITE" id="PS51352">
    <property type="entry name" value="THIOREDOXIN_2"/>
    <property type="match status" value="1"/>
</dbReference>
<dbReference type="FunFam" id="1.10.10.10:FF:000322">
    <property type="entry name" value="Probable disease resistance protein At1g63360"/>
    <property type="match status" value="1"/>
</dbReference>
<feature type="domain" description="Thioredoxin" evidence="17">
    <location>
        <begin position="881"/>
        <end position="1033"/>
    </location>
</feature>
<dbReference type="OrthoDB" id="10263751at2759"/>
<evidence type="ECO:0000259" key="17">
    <source>
        <dbReference type="PROSITE" id="PS51352"/>
    </source>
</evidence>
<dbReference type="GO" id="GO:0002758">
    <property type="term" value="P:innate immune response-activating signaling pathway"/>
    <property type="evidence" value="ECO:0007669"/>
    <property type="project" value="UniProtKB-ARBA"/>
</dbReference>
<proteinExistence type="predicted"/>
<evidence type="ECO:0000256" key="12">
    <source>
        <dbReference type="ARBA" id="ARBA00023136"/>
    </source>
</evidence>
<dbReference type="CDD" id="cd02947">
    <property type="entry name" value="TRX_family"/>
    <property type="match status" value="2"/>
</dbReference>
<dbReference type="InterPro" id="IPR011009">
    <property type="entry name" value="Kinase-like_dom_sf"/>
</dbReference>
<dbReference type="Pfam" id="PF23598">
    <property type="entry name" value="LRR_14"/>
    <property type="match status" value="1"/>
</dbReference>
<keyword evidence="11" id="KW-1133">Transmembrane helix</keyword>
<comment type="subcellular location">
    <subcellularLocation>
        <location evidence="1">Cell membrane</location>
        <topology evidence="1">Single-pass membrane protein</topology>
    </subcellularLocation>
</comment>
<reference evidence="19" key="2">
    <citation type="journal article" date="2018" name="Plant J.">
        <title>The Sorghum bicolor reference genome: improved assembly, gene annotations, a transcriptome atlas, and signatures of genome organization.</title>
        <authorList>
            <person name="McCormick R.F."/>
            <person name="Truong S.K."/>
            <person name="Sreedasyam A."/>
            <person name="Jenkins J."/>
            <person name="Shu S."/>
            <person name="Sims D."/>
            <person name="Kennedy M."/>
            <person name="Amirebrahimi M."/>
            <person name="Weers B.D."/>
            <person name="McKinley B."/>
            <person name="Mattison A."/>
            <person name="Morishige D.T."/>
            <person name="Grimwood J."/>
            <person name="Schmutz J."/>
            <person name="Mullet J.E."/>
        </authorList>
    </citation>
    <scope>NUCLEOTIDE SEQUENCE [LARGE SCALE GENOMIC DNA]</scope>
    <source>
        <strain evidence="19">cv. BTx623</strain>
    </source>
</reference>
<evidence type="ECO:0000256" key="14">
    <source>
        <dbReference type="ARBA" id="ARBA00048679"/>
    </source>
</evidence>
<dbReference type="Gene3D" id="3.30.200.20">
    <property type="entry name" value="Phosphorylase Kinase, domain 1"/>
    <property type="match status" value="1"/>
</dbReference>
<dbReference type="InterPro" id="IPR032675">
    <property type="entry name" value="LRR_dom_sf"/>
</dbReference>
<dbReference type="Pfam" id="PF00085">
    <property type="entry name" value="Thioredoxin"/>
    <property type="match status" value="2"/>
</dbReference>
<dbReference type="AlphaFoldDB" id="A0A1B6PAW3"/>
<dbReference type="SUPFAM" id="SSF52058">
    <property type="entry name" value="L domain-like"/>
    <property type="match status" value="1"/>
</dbReference>
<name>A0A1B6PAW3_SORBI</name>
<comment type="catalytic activity">
    <reaction evidence="13">
        <text>L-threonyl-[protein] + ATP = O-phospho-L-threonyl-[protein] + ADP + H(+)</text>
        <dbReference type="Rhea" id="RHEA:46608"/>
        <dbReference type="Rhea" id="RHEA-COMP:11060"/>
        <dbReference type="Rhea" id="RHEA-COMP:11605"/>
        <dbReference type="ChEBI" id="CHEBI:15378"/>
        <dbReference type="ChEBI" id="CHEBI:30013"/>
        <dbReference type="ChEBI" id="CHEBI:30616"/>
        <dbReference type="ChEBI" id="CHEBI:61977"/>
        <dbReference type="ChEBI" id="CHEBI:456216"/>
        <dbReference type="EC" id="2.7.11.1"/>
    </reaction>
</comment>
<dbReference type="OMA" id="NIAYVHE"/>
<dbReference type="PANTHER" id="PTHR45707:SF76">
    <property type="entry name" value="PROTEIN KINASE DOMAIN-CONTAINING PROTEIN"/>
    <property type="match status" value="1"/>
</dbReference>
<keyword evidence="12" id="KW-0472">Membrane</keyword>
<dbReference type="InParanoid" id="A0A1B6PAW3"/>
<dbReference type="GO" id="GO:0042742">
    <property type="term" value="P:defense response to bacterium"/>
    <property type="evidence" value="ECO:0007669"/>
    <property type="project" value="UniProtKB-ARBA"/>
</dbReference>
<dbReference type="SMART" id="SM00220">
    <property type="entry name" value="S_TKc"/>
    <property type="match status" value="1"/>
</dbReference>
<dbReference type="FunCoup" id="A0A1B6PAW3">
    <property type="interactions" value="206"/>
</dbReference>
<evidence type="ECO:0000256" key="3">
    <source>
        <dbReference type="ARBA" id="ARBA00022527"/>
    </source>
</evidence>
<protein>
    <recommendedName>
        <fullName evidence="2">non-specific serine/threonine protein kinase</fullName>
        <ecNumber evidence="2">2.7.11.1</ecNumber>
    </recommendedName>
</protein>
<dbReference type="PROSITE" id="PS00107">
    <property type="entry name" value="PROTEIN_KINASE_ATP"/>
    <property type="match status" value="1"/>
</dbReference>
<dbReference type="SUPFAM" id="SSF52833">
    <property type="entry name" value="Thioredoxin-like"/>
    <property type="match status" value="2"/>
</dbReference>
<evidence type="ECO:0000256" key="11">
    <source>
        <dbReference type="ARBA" id="ARBA00022989"/>
    </source>
</evidence>
<dbReference type="PROSITE" id="PS50011">
    <property type="entry name" value="PROTEIN_KINASE_DOM"/>
    <property type="match status" value="1"/>
</dbReference>
<evidence type="ECO:0000259" key="16">
    <source>
        <dbReference type="PROSITE" id="PS50011"/>
    </source>
</evidence>
<dbReference type="Proteomes" id="UP000000768">
    <property type="component" value="Chromosome 8"/>
</dbReference>
<keyword evidence="10 15" id="KW-0067">ATP-binding</keyword>
<evidence type="ECO:0000256" key="6">
    <source>
        <dbReference type="ARBA" id="ARBA00022737"/>
    </source>
</evidence>
<organism evidence="18 19">
    <name type="scientific">Sorghum bicolor</name>
    <name type="common">Sorghum</name>
    <name type="synonym">Sorghum vulgare</name>
    <dbReference type="NCBI Taxonomy" id="4558"/>
    <lineage>
        <taxon>Eukaryota</taxon>
        <taxon>Viridiplantae</taxon>
        <taxon>Streptophyta</taxon>
        <taxon>Embryophyta</taxon>
        <taxon>Tracheophyta</taxon>
        <taxon>Spermatophyta</taxon>
        <taxon>Magnoliopsida</taxon>
        <taxon>Liliopsida</taxon>
        <taxon>Poales</taxon>
        <taxon>Poaceae</taxon>
        <taxon>PACMAD clade</taxon>
        <taxon>Panicoideae</taxon>
        <taxon>Andropogonodae</taxon>
        <taxon>Andropogoneae</taxon>
        <taxon>Sorghinae</taxon>
        <taxon>Sorghum</taxon>
    </lineage>
</organism>
<evidence type="ECO:0000256" key="5">
    <source>
        <dbReference type="ARBA" id="ARBA00022692"/>
    </source>
</evidence>
<dbReference type="InterPro" id="IPR058922">
    <property type="entry name" value="WHD_DRP"/>
</dbReference>
<evidence type="ECO:0000256" key="15">
    <source>
        <dbReference type="PROSITE-ProRule" id="PRU10141"/>
    </source>
</evidence>
<dbReference type="Pfam" id="PF23559">
    <property type="entry name" value="WHD_DRP"/>
    <property type="match status" value="1"/>
</dbReference>
<dbReference type="InterPro" id="IPR013766">
    <property type="entry name" value="Thioredoxin_domain"/>
</dbReference>
<dbReference type="PANTHER" id="PTHR45707">
    <property type="entry name" value="C2 CALCIUM/LIPID-BINDING PLANT PHOSPHORIBOSYLTRANSFERASE FAMILY PROTEIN"/>
    <property type="match status" value="1"/>
</dbReference>
<evidence type="ECO:0000256" key="8">
    <source>
        <dbReference type="ARBA" id="ARBA00022777"/>
    </source>
</evidence>
<evidence type="ECO:0000256" key="1">
    <source>
        <dbReference type="ARBA" id="ARBA00004162"/>
    </source>
</evidence>
<dbReference type="GO" id="GO:0004674">
    <property type="term" value="F:protein serine/threonine kinase activity"/>
    <property type="evidence" value="ECO:0007669"/>
    <property type="project" value="UniProtKB-KW"/>
</dbReference>
<dbReference type="Gene3D" id="1.10.510.10">
    <property type="entry name" value="Transferase(Phosphotransferase) domain 1"/>
    <property type="match status" value="1"/>
</dbReference>
<dbReference type="InterPro" id="IPR055414">
    <property type="entry name" value="LRR_R13L4/SHOC2-like"/>
</dbReference>
<dbReference type="FunFam" id="1.10.510.10:FF:001023">
    <property type="entry name" value="Os07g0541700 protein"/>
    <property type="match status" value="1"/>
</dbReference>
<dbReference type="eggNOG" id="KOG0907">
    <property type="taxonomic scope" value="Eukaryota"/>
</dbReference>
<keyword evidence="4" id="KW-0808">Transferase</keyword>
<keyword evidence="5" id="KW-0812">Transmembrane</keyword>
<dbReference type="SUPFAM" id="SSF56112">
    <property type="entry name" value="Protein kinase-like (PK-like)"/>
    <property type="match status" value="1"/>
</dbReference>
<accession>A0A1B6PAW3</accession>
<dbReference type="InterPro" id="IPR000719">
    <property type="entry name" value="Prot_kinase_dom"/>
</dbReference>
<keyword evidence="6" id="KW-0677">Repeat</keyword>
<dbReference type="InterPro" id="IPR017441">
    <property type="entry name" value="Protein_kinase_ATP_BS"/>
</dbReference>
<dbReference type="PROSITE" id="PS00108">
    <property type="entry name" value="PROTEIN_KINASE_ST"/>
    <property type="match status" value="1"/>
</dbReference>
<evidence type="ECO:0000313" key="19">
    <source>
        <dbReference type="Proteomes" id="UP000000768"/>
    </source>
</evidence>
<keyword evidence="7 15" id="KW-0547">Nucleotide-binding</keyword>
<gene>
    <name evidence="18" type="ORF">SORBI_3008G021400</name>
</gene>
<sequence>MKNTSCRIKDVHRKLQFELLRKATNYFSEERKLGSGTFGQVYKGVLEDGEEIAVKILQFMPQIDSQHFENEFGHLKRLKHENIVRLLGFCDESEPIIAQYGGRQVHCEVIHRALCLEYMPNGSLTKLLSEEYTGTNWSIRYKIIKGICEGLKYLHEGLEVPILHLDLKPDNILLDQGMVPKIADFGLSRLFGEENTIRTMSPLGTLGYWPPEFIDRGIISKKYDIFSLGVIIMKIIVGLEGYSSIADIDAGGCFDYVYNNSRPNYAFVEPDYERVRCCIEIAINCMDKDRRKRPRISDVVSKLDEIDFFSSLQQHPAVKEAEGSTVTMHIQEEWNNQVDTDKLVVIDFPATWCSMSRGMAPVFADTAKEFTNETVLSESDQFYSASQAIRKILEISYGDLPLPVKSCFLYLTAFSGNHMIKKDRLIRRWVAEGLIPERHGKSLLETGERYFVELINRRLIQPAFDNDDDQPTGCTVHGDVANFMASLSNEENFITPGAELNSGLFRQVSLDINYGYEHEGDTLFSDMCCLLEQKSWVVSCSDENSSGGINEAISLHLYRVQSIAFWAFKHVRVLDLEDTKGLENKQLESLGRLSLLRYLGLSRTDVTRLPPEIMALKQLTTLNLRQTRVRRLPRFGDMKLLSLLVDELIILGVMGGMQELEELSKVLLGPDGSLAGDVARLVTKLGRLRMLGVRFSHLLGLNETDRQGVKHFLEEVGKSNLQSLFLDNYHHQLLDLLAASSWAHNRPHHLRKFELRMHECLPLVPPEIASLRALTHLHIHVEAVEAEAVRALGYLPNLVLLKLRLSTSTGLAVGSKDGFHCLKVFSYHGALGLQFEEGAMPQLRRLCLDLDARDEMPELESLEFGIQHLTCLVQVRATIHCKDTLTASEVEAAEAHIRGQVSLNPNNRVFELNRRVQRSAAKAAEAPVIAIQSLDEWSSQVCPDKLVVVFFTASWCRPSHRMDPVFADLAKKNPNVVFLKVDVDVGEMSIIAKQLSVNGVPTFLFMREGTVKDRVLGADKEELEEKLLEQLSLMPWLRLYV</sequence>
<dbReference type="GO" id="GO:0009626">
    <property type="term" value="P:plant-type hypersensitive response"/>
    <property type="evidence" value="ECO:0007669"/>
    <property type="project" value="UniProtKB-ARBA"/>
</dbReference>